<evidence type="ECO:0000256" key="5">
    <source>
        <dbReference type="ARBA" id="ARBA00022801"/>
    </source>
</evidence>
<evidence type="ECO:0000313" key="11">
    <source>
        <dbReference type="Proteomes" id="UP000192934"/>
    </source>
</evidence>
<comment type="catalytic activity">
    <reaction evidence="1">
        <text>Hydrolysis of Pro-|-Xaa &gt;&gt; Ala-|-Xaa in oligopeptides.</text>
        <dbReference type="EC" id="3.4.21.26"/>
    </reaction>
</comment>
<evidence type="ECO:0000256" key="4">
    <source>
        <dbReference type="ARBA" id="ARBA00022670"/>
    </source>
</evidence>
<dbReference type="GO" id="GO:0070012">
    <property type="term" value="F:oligopeptidase activity"/>
    <property type="evidence" value="ECO:0007669"/>
    <property type="project" value="TreeGrafter"/>
</dbReference>
<evidence type="ECO:0000256" key="2">
    <source>
        <dbReference type="ARBA" id="ARBA00005228"/>
    </source>
</evidence>
<feature type="chain" id="PRO_5012417246" description="prolyl oligopeptidase" evidence="7">
    <location>
        <begin position="21"/>
        <end position="717"/>
    </location>
</feature>
<dbReference type="SUPFAM" id="SSF53474">
    <property type="entry name" value="alpha/beta-Hydrolases"/>
    <property type="match status" value="1"/>
</dbReference>
<dbReference type="Gene3D" id="2.130.10.120">
    <property type="entry name" value="Prolyl oligopeptidase, N-terminal domain"/>
    <property type="match status" value="1"/>
</dbReference>
<evidence type="ECO:0000256" key="1">
    <source>
        <dbReference type="ARBA" id="ARBA00001070"/>
    </source>
</evidence>
<evidence type="ECO:0000256" key="6">
    <source>
        <dbReference type="ARBA" id="ARBA00022825"/>
    </source>
</evidence>
<proteinExistence type="inferred from homology"/>
<dbReference type="FunFam" id="3.40.50.1820:FF:000005">
    <property type="entry name" value="Prolyl endopeptidase"/>
    <property type="match status" value="1"/>
</dbReference>
<reference evidence="11" key="1">
    <citation type="submission" date="2017-04" db="EMBL/GenBank/DDBJ databases">
        <authorList>
            <person name="Varghese N."/>
            <person name="Submissions S."/>
        </authorList>
    </citation>
    <scope>NUCLEOTIDE SEQUENCE [LARGE SCALE GENOMIC DNA]</scope>
    <source>
        <strain evidence="11">Dd16</strain>
    </source>
</reference>
<dbReference type="InterPro" id="IPR029058">
    <property type="entry name" value="AB_hydrolase_fold"/>
</dbReference>
<evidence type="ECO:0000313" key="10">
    <source>
        <dbReference type="EMBL" id="SMF61776.1"/>
    </source>
</evidence>
<dbReference type="GO" id="GO:0004252">
    <property type="term" value="F:serine-type endopeptidase activity"/>
    <property type="evidence" value="ECO:0007669"/>
    <property type="project" value="UniProtKB-EC"/>
</dbReference>
<dbReference type="PRINTS" id="PR00862">
    <property type="entry name" value="PROLIGOPTASE"/>
</dbReference>
<dbReference type="SUPFAM" id="SSF50993">
    <property type="entry name" value="Peptidase/esterase 'gauge' domain"/>
    <property type="match status" value="1"/>
</dbReference>
<keyword evidence="11" id="KW-1185">Reference proteome</keyword>
<dbReference type="Proteomes" id="UP000192934">
    <property type="component" value="Chromosome I"/>
</dbReference>
<dbReference type="InterPro" id="IPR051167">
    <property type="entry name" value="Prolyl_oligopep/macrocyclase"/>
</dbReference>
<dbReference type="InterPro" id="IPR023302">
    <property type="entry name" value="Pept_S9A_N"/>
</dbReference>
<dbReference type="RefSeq" id="WP_085217596.1">
    <property type="nucleotide sequence ID" value="NZ_LT840185.1"/>
</dbReference>
<organism evidence="10 11">
    <name type="scientific">Allosphingosinicella indica</name>
    <dbReference type="NCBI Taxonomy" id="941907"/>
    <lineage>
        <taxon>Bacteria</taxon>
        <taxon>Pseudomonadati</taxon>
        <taxon>Pseudomonadota</taxon>
        <taxon>Alphaproteobacteria</taxon>
        <taxon>Sphingomonadales</taxon>
        <taxon>Sphingomonadaceae</taxon>
        <taxon>Allosphingosinicella</taxon>
    </lineage>
</organism>
<dbReference type="PANTHER" id="PTHR42881">
    <property type="entry name" value="PROLYL ENDOPEPTIDASE"/>
    <property type="match status" value="1"/>
</dbReference>
<dbReference type="STRING" id="941907.SAMN06295910_0769"/>
<dbReference type="PANTHER" id="PTHR42881:SF2">
    <property type="entry name" value="PROLYL ENDOPEPTIDASE"/>
    <property type="match status" value="1"/>
</dbReference>
<dbReference type="Gene3D" id="3.40.50.1820">
    <property type="entry name" value="alpha/beta hydrolase"/>
    <property type="match status" value="1"/>
</dbReference>
<dbReference type="PROSITE" id="PS00708">
    <property type="entry name" value="PRO_ENDOPEP_SER"/>
    <property type="match status" value="1"/>
</dbReference>
<evidence type="ECO:0000256" key="3">
    <source>
        <dbReference type="ARBA" id="ARBA00011897"/>
    </source>
</evidence>
<dbReference type="GO" id="GO:0005829">
    <property type="term" value="C:cytosol"/>
    <property type="evidence" value="ECO:0007669"/>
    <property type="project" value="TreeGrafter"/>
</dbReference>
<evidence type="ECO:0000259" key="9">
    <source>
        <dbReference type="Pfam" id="PF02897"/>
    </source>
</evidence>
<dbReference type="InterPro" id="IPR002470">
    <property type="entry name" value="Peptidase_S9A"/>
</dbReference>
<evidence type="ECO:0000256" key="7">
    <source>
        <dbReference type="SAM" id="SignalP"/>
    </source>
</evidence>
<keyword evidence="5" id="KW-0378">Hydrolase</keyword>
<protein>
    <recommendedName>
        <fullName evidence="3">prolyl oligopeptidase</fullName>
        <ecNumber evidence="3">3.4.21.26</ecNumber>
    </recommendedName>
</protein>
<comment type="similarity">
    <text evidence="2">Belongs to the peptidase S9A family.</text>
</comment>
<dbReference type="EMBL" id="LT840185">
    <property type="protein sequence ID" value="SMF61776.1"/>
    <property type="molecule type" value="Genomic_DNA"/>
</dbReference>
<dbReference type="EC" id="3.4.21.26" evidence="3"/>
<feature type="domain" description="Peptidase S9 prolyl oligopeptidase catalytic" evidence="8">
    <location>
        <begin position="499"/>
        <end position="713"/>
    </location>
</feature>
<feature type="signal peptide" evidence="7">
    <location>
        <begin position="1"/>
        <end position="20"/>
    </location>
</feature>
<dbReference type="Pfam" id="PF00326">
    <property type="entry name" value="Peptidase_S9"/>
    <property type="match status" value="1"/>
</dbReference>
<evidence type="ECO:0000259" key="8">
    <source>
        <dbReference type="Pfam" id="PF00326"/>
    </source>
</evidence>
<name>A0A1X7G0I4_9SPHN</name>
<sequence length="717" mass="78361">MRLAALLLACAVVPAMTAPAAAQTAAKSAARSAPIAYPETRRSDTSEVQFGITVADPYRWLEDDVRESAAVKQWVDAQNVVTDAYLAKLPMRETFRNRLRALYDYERFGVPEKKGGHYFYTRNDGLQNQAVLYVRDSIDGAPRLLIDPNGWSKDGATALAEWVPSSDGKLLLYSVQDGGTDWRTVKVLDVATGKDRADLVEWVKFSNLAWAKDGSGFYYSRFAAPEEGQKFQALNENQQVYFHRLGTPQSEDRLIYATPDRPKLGHSAEVTDDGRWLVITSAEGTDDRYEITLVDLSRPDAKPRTLIAGLENNWTLAGNEGTRFFWITNKDAPRLKIVAMDVAAANPVPADLVPEDKATLDGANVVGGTLIATYLVDAKTEVRRFALDGKPAGTVSLPGIGTAAGFKGDPEDGETFYAFTSFATPTAIYRYDAKSGQSRIWAEPKVAFDPADYDVRQVFYTSKDGTRVPMFVVAKKDVGKGAPTLLYGYGGFNISLTPAFSPTRLAWMEQGGVVAVANLRGGGEYGKAWHDGGRLQNKQNVFDDFIAAGEYLIREGISASGKLAIQGGSNGGLLVGAVVNQRPDLFAAALPAVGVMDMLRFDRWTAGRYWVDDYGYPSKEADFRALYAYSPYHNIKGGKAYPAILVTTADTDDRVVPGHSFKYTAALQAADIGPQPHLIRIETRAGHGSGKPTDKIIDEYADMWAFIAQHTGMKPAK</sequence>
<dbReference type="InterPro" id="IPR002471">
    <property type="entry name" value="Pept_S9_AS"/>
</dbReference>
<dbReference type="InterPro" id="IPR001375">
    <property type="entry name" value="Peptidase_S9_cat"/>
</dbReference>
<feature type="domain" description="Peptidase S9A N-terminal" evidence="9">
    <location>
        <begin position="38"/>
        <end position="443"/>
    </location>
</feature>
<dbReference type="AlphaFoldDB" id="A0A1X7G0I4"/>
<keyword evidence="6" id="KW-0720">Serine protease</keyword>
<gene>
    <name evidence="10" type="ORF">SAMN06295910_0769</name>
</gene>
<accession>A0A1X7G0I4</accession>
<dbReference type="GO" id="GO:0006508">
    <property type="term" value="P:proteolysis"/>
    <property type="evidence" value="ECO:0007669"/>
    <property type="project" value="UniProtKB-KW"/>
</dbReference>
<keyword evidence="4" id="KW-0645">Protease</keyword>
<dbReference type="Pfam" id="PF02897">
    <property type="entry name" value="Peptidase_S9_N"/>
    <property type="match status" value="1"/>
</dbReference>
<keyword evidence="7" id="KW-0732">Signal</keyword>